<feature type="region of interest" description="Disordered" evidence="1">
    <location>
        <begin position="209"/>
        <end position="323"/>
    </location>
</feature>
<protein>
    <submittedName>
        <fullName evidence="2">Uncharacterized protein</fullName>
    </submittedName>
</protein>
<dbReference type="AlphaFoldDB" id="A0A8S1IUI7"/>
<dbReference type="PANTHER" id="PTHR36054:SF2">
    <property type="entry name" value="PROTEIN SICKLE"/>
    <property type="match status" value="1"/>
</dbReference>
<comment type="caution">
    <text evidence="2">The sequence shown here is derived from an EMBL/GenBank/DDBJ whole genome shotgun (WGS) entry which is preliminary data.</text>
</comment>
<reference evidence="2" key="1">
    <citation type="submission" date="2020-12" db="EMBL/GenBank/DDBJ databases">
        <authorList>
            <person name="Iha C."/>
        </authorList>
    </citation>
    <scope>NUCLEOTIDE SEQUENCE</scope>
</reference>
<evidence type="ECO:0000313" key="2">
    <source>
        <dbReference type="EMBL" id="CAD7697784.1"/>
    </source>
</evidence>
<dbReference type="InterPro" id="IPR039292">
    <property type="entry name" value="SICKLE"/>
</dbReference>
<dbReference type="EMBL" id="CAJHUC010000710">
    <property type="protein sequence ID" value="CAD7697784.1"/>
    <property type="molecule type" value="Genomic_DNA"/>
</dbReference>
<keyword evidence="3" id="KW-1185">Reference proteome</keyword>
<sequence>MRRLLVQNATGPTGLLTAAGSVAGQSWVGMEEAAERRRRLAALRKQANSTQNDPQPGVGQLPNPLADSPSTQPSTCPQSYQTKFSFYSDPLAGFQPQVAPQHGDRHAGVPFGDMKRQKLEAHPRPGAHQPPIGIATTGYRIPQEQSQWPQGPHFRTAPLTLPFSPPALPGPPHGPPPRGFPFHGRGGQHPMPCPPYGMPPQVSYPSQMPTPVAGPQVPPAFGNPHGGDGRRLGRSGPPVGQRGMHHASHWRDSNFERRSSNLGGRWRGGQRGRRWGRGPAPFGQGRDPASESEYETTSSEGDPGDQTRSAHWMKSGKKKPKGWERINATPYVKKSMWGDPWKGLMKVVQARQDLVDDEIFTRHDKSDPAPSSSAPRPPGSPKGMWL</sequence>
<gene>
    <name evidence="2" type="ORF">OSTQU699_LOCUS3145</name>
</gene>
<dbReference type="GO" id="GO:0035196">
    <property type="term" value="P:miRNA processing"/>
    <property type="evidence" value="ECO:0007669"/>
    <property type="project" value="InterPro"/>
</dbReference>
<feature type="region of interest" description="Disordered" evidence="1">
    <location>
        <begin position="42"/>
        <end position="78"/>
    </location>
</feature>
<dbReference type="GO" id="GO:0000398">
    <property type="term" value="P:mRNA splicing, via spliceosome"/>
    <property type="evidence" value="ECO:0007669"/>
    <property type="project" value="InterPro"/>
</dbReference>
<organism evidence="2 3">
    <name type="scientific">Ostreobium quekettii</name>
    <dbReference type="NCBI Taxonomy" id="121088"/>
    <lineage>
        <taxon>Eukaryota</taxon>
        <taxon>Viridiplantae</taxon>
        <taxon>Chlorophyta</taxon>
        <taxon>core chlorophytes</taxon>
        <taxon>Ulvophyceae</taxon>
        <taxon>TCBD clade</taxon>
        <taxon>Bryopsidales</taxon>
        <taxon>Ostreobineae</taxon>
        <taxon>Ostreobiaceae</taxon>
        <taxon>Ostreobium</taxon>
    </lineage>
</organism>
<feature type="compositionally biased region" description="Basic and acidic residues" evidence="1">
    <location>
        <begin position="249"/>
        <end position="259"/>
    </location>
</feature>
<proteinExistence type="predicted"/>
<evidence type="ECO:0000256" key="1">
    <source>
        <dbReference type="SAM" id="MobiDB-lite"/>
    </source>
</evidence>
<accession>A0A8S1IUI7</accession>
<feature type="region of interest" description="Disordered" evidence="1">
    <location>
        <begin position="358"/>
        <end position="386"/>
    </location>
</feature>
<dbReference type="PANTHER" id="PTHR36054">
    <property type="entry name" value="PROTEIN SICKLE"/>
    <property type="match status" value="1"/>
</dbReference>
<evidence type="ECO:0000313" key="3">
    <source>
        <dbReference type="Proteomes" id="UP000708148"/>
    </source>
</evidence>
<dbReference type="Proteomes" id="UP000708148">
    <property type="component" value="Unassembled WGS sequence"/>
</dbReference>
<name>A0A8S1IUI7_9CHLO</name>
<feature type="compositionally biased region" description="Low complexity" evidence="1">
    <location>
        <begin position="68"/>
        <end position="78"/>
    </location>
</feature>